<dbReference type="Proteomes" id="UP000030185">
    <property type="component" value="Unassembled WGS sequence"/>
</dbReference>
<dbReference type="AlphaFoldDB" id="A0A098L9Z1"/>
<reference evidence="2 3" key="1">
    <citation type="submission" date="2014-09" db="EMBL/GenBank/DDBJ databases">
        <title>Sporocytophaga myxococcoides PG-01 genome sequencing.</title>
        <authorList>
            <person name="Liu L."/>
            <person name="Gao P.J."/>
            <person name="Chen G.J."/>
            <person name="Wang L.S."/>
        </authorList>
    </citation>
    <scope>NUCLEOTIDE SEQUENCE [LARGE SCALE GENOMIC DNA]</scope>
    <source>
        <strain evidence="2 3">PG-01</strain>
    </source>
</reference>
<evidence type="ECO:0000313" key="2">
    <source>
        <dbReference type="EMBL" id="GAL83133.1"/>
    </source>
</evidence>
<dbReference type="OrthoDB" id="6322581at2"/>
<dbReference type="Pfam" id="PF25056">
    <property type="entry name" value="DUF7793"/>
    <property type="match status" value="1"/>
</dbReference>
<accession>A0A098L9Z1</accession>
<feature type="domain" description="DUF7793" evidence="1">
    <location>
        <begin position="14"/>
        <end position="127"/>
    </location>
</feature>
<keyword evidence="3" id="KW-1185">Reference proteome</keyword>
<sequence>MKENHIVSKYSETWLENGVILQVLNQEYNEVDLPMARQLVEDRKIAAGNAIRPVLVEVKNVISVRKEAKKYYNLPDSYQNLSAIAMLVDNYIAKTIGNIVFKLQNNPVPTELFNDRSKALNWLERYKRKE</sequence>
<proteinExistence type="predicted"/>
<comment type="caution">
    <text evidence="2">The sequence shown here is derived from an EMBL/GenBank/DDBJ whole genome shotgun (WGS) entry which is preliminary data.</text>
</comment>
<organism evidence="2 3">
    <name type="scientific">Sporocytophaga myxococcoides</name>
    <dbReference type="NCBI Taxonomy" id="153721"/>
    <lineage>
        <taxon>Bacteria</taxon>
        <taxon>Pseudomonadati</taxon>
        <taxon>Bacteroidota</taxon>
        <taxon>Cytophagia</taxon>
        <taxon>Cytophagales</taxon>
        <taxon>Cytophagaceae</taxon>
        <taxon>Sporocytophaga</taxon>
    </lineage>
</organism>
<evidence type="ECO:0000259" key="1">
    <source>
        <dbReference type="Pfam" id="PF25056"/>
    </source>
</evidence>
<dbReference type="EMBL" id="BBLT01000001">
    <property type="protein sequence ID" value="GAL83133.1"/>
    <property type="molecule type" value="Genomic_DNA"/>
</dbReference>
<dbReference type="RefSeq" id="WP_045457581.1">
    <property type="nucleotide sequence ID" value="NZ_BBLT01000001.1"/>
</dbReference>
<name>A0A098L9Z1_9BACT</name>
<evidence type="ECO:0000313" key="3">
    <source>
        <dbReference type="Proteomes" id="UP000030185"/>
    </source>
</evidence>
<gene>
    <name evidence="2" type="ORF">MYP_359</name>
</gene>
<protein>
    <recommendedName>
        <fullName evidence="1">DUF7793 domain-containing protein</fullName>
    </recommendedName>
</protein>
<dbReference type="Gene3D" id="3.40.970.30">
    <property type="entry name" value="yp_829618.1 like domains"/>
    <property type="match status" value="1"/>
</dbReference>
<dbReference type="InterPro" id="IPR056695">
    <property type="entry name" value="DUF7793"/>
</dbReference>